<dbReference type="InterPro" id="IPR051321">
    <property type="entry name" value="PHA/PHB_synthase"/>
</dbReference>
<evidence type="ECO:0000256" key="3">
    <source>
        <dbReference type="ARBA" id="ARBA00022679"/>
    </source>
</evidence>
<dbReference type="EMBL" id="JACCDF010000007">
    <property type="protein sequence ID" value="NYS61033.1"/>
    <property type="molecule type" value="Genomic_DNA"/>
</dbReference>
<organism evidence="6 7">
    <name type="scientific">Vreelandella salicampi</name>
    <dbReference type="NCBI Taxonomy" id="1449798"/>
    <lineage>
        <taxon>Bacteria</taxon>
        <taxon>Pseudomonadati</taxon>
        <taxon>Pseudomonadota</taxon>
        <taxon>Gammaproteobacteria</taxon>
        <taxon>Oceanospirillales</taxon>
        <taxon>Halomonadaceae</taxon>
        <taxon>Vreelandella</taxon>
    </lineage>
</organism>
<dbReference type="AlphaFoldDB" id="A0A7Z0LLF2"/>
<dbReference type="Pfam" id="PF07167">
    <property type="entry name" value="PhaC_N"/>
    <property type="match status" value="1"/>
</dbReference>
<gene>
    <name evidence="6" type="primary">phaC</name>
    <name evidence="6" type="ORF">HZS81_09735</name>
</gene>
<proteinExistence type="predicted"/>
<dbReference type="InterPro" id="IPR029058">
    <property type="entry name" value="AB_hydrolase_fold"/>
</dbReference>
<evidence type="ECO:0000313" key="6">
    <source>
        <dbReference type="EMBL" id="NYS61033.1"/>
    </source>
</evidence>
<dbReference type="InterPro" id="IPR010941">
    <property type="entry name" value="PhaC_N"/>
</dbReference>
<accession>A0A7Z0LLF2</accession>
<dbReference type="GO" id="GO:0042619">
    <property type="term" value="P:poly-hydroxybutyrate biosynthetic process"/>
    <property type="evidence" value="ECO:0007669"/>
    <property type="project" value="InterPro"/>
</dbReference>
<dbReference type="PANTHER" id="PTHR36837">
    <property type="entry name" value="POLY(3-HYDROXYALKANOATE) POLYMERASE SUBUNIT PHAC"/>
    <property type="match status" value="1"/>
</dbReference>
<protein>
    <submittedName>
        <fullName evidence="6">Class I poly(R)-hydroxyalkanoic acid synthase</fullName>
    </submittedName>
</protein>
<dbReference type="GO" id="GO:0005737">
    <property type="term" value="C:cytoplasm"/>
    <property type="evidence" value="ECO:0007669"/>
    <property type="project" value="UniProtKB-SubCell"/>
</dbReference>
<dbReference type="RefSeq" id="WP_179930353.1">
    <property type="nucleotide sequence ID" value="NZ_JACCDF010000007.1"/>
</dbReference>
<dbReference type="SUPFAM" id="SSF53474">
    <property type="entry name" value="alpha/beta-Hydrolases"/>
    <property type="match status" value="1"/>
</dbReference>
<keyword evidence="4" id="KW-0012">Acyltransferase</keyword>
<dbReference type="Proteomes" id="UP000586119">
    <property type="component" value="Unassembled WGS sequence"/>
</dbReference>
<evidence type="ECO:0000313" key="7">
    <source>
        <dbReference type="Proteomes" id="UP000586119"/>
    </source>
</evidence>
<dbReference type="InterPro" id="IPR010963">
    <property type="entry name" value="PHA_synth_I"/>
</dbReference>
<dbReference type="PANTHER" id="PTHR36837:SF5">
    <property type="entry name" value="POLY-3-HYDROXYBUTYRATE SYNTHASE"/>
    <property type="match status" value="1"/>
</dbReference>
<comment type="caution">
    <text evidence="6">The sequence shown here is derived from an EMBL/GenBank/DDBJ whole genome shotgun (WGS) entry which is preliminary data.</text>
</comment>
<dbReference type="GO" id="GO:0016746">
    <property type="term" value="F:acyltransferase activity"/>
    <property type="evidence" value="ECO:0007669"/>
    <property type="project" value="UniProtKB-KW"/>
</dbReference>
<keyword evidence="2" id="KW-0963">Cytoplasm</keyword>
<keyword evidence="3" id="KW-0808">Transferase</keyword>
<evidence type="ECO:0000256" key="2">
    <source>
        <dbReference type="ARBA" id="ARBA00022490"/>
    </source>
</evidence>
<dbReference type="NCBIfam" id="TIGR01838">
    <property type="entry name" value="PHA_synth_I"/>
    <property type="match status" value="1"/>
</dbReference>
<sequence length="627" mass="71083">MQSGWEMPSQVDTDAWNAQLKEIGEQYQALMQDLLARIAPSEAADSVYSDMRESFEAGAKALAENPTLLWQTQARLAQDQWLLWQQGVRSMAGENVEPLIQPAKGDRRFKDEAWTQEPYYLAIMQQYLLFSQLVEELIENLDGLDETRKQHLQFYARQMVNAMAPTNFVATNPEVMRQTLETRGQNLVDGLARLREDLENSAEGINVRMTDRSAFGVGDNIAVTPGSVVYENELIQLIQYTPTTEKTFKTPLLVVPPWINKYYILDLRQDNSLMKWLVDQGHTVFLISWRNPGPAQRDLTWADYMQMGPISAIEAIEQACGEKSVNLMSYCIGGTLTASVMAYLTSTRRGRKVKSVTYMATLQDFRDPGDVGVFLNEQVVQGIERTVEDKGYLDGRSMAYTFNLLKENDLFWSFYINNYLKGENPPAFDLLYWNTDGTNLPAGTHVWYLRHMYLENRLVEPNGIELDGVKIDLRKVSTPSYFISTKEDHIAKWNSTYYGALLPKGPVTFVLGGSGHIAGIVNPPHKNKYGYWTNSELPDTHEAWFEGATFNEGSWWPHWQAWMTDNGYVDKEKMVPVRQPGEGELSIIEPAPGRYVRQTIPEVLGQAAADTIESVAAANSSRSKKQV</sequence>
<evidence type="ECO:0000256" key="1">
    <source>
        <dbReference type="ARBA" id="ARBA00004496"/>
    </source>
</evidence>
<name>A0A7Z0LLF2_9GAMM</name>
<evidence type="ECO:0000256" key="4">
    <source>
        <dbReference type="ARBA" id="ARBA00023315"/>
    </source>
</evidence>
<keyword evidence="7" id="KW-1185">Reference proteome</keyword>
<dbReference type="Gene3D" id="3.40.50.1820">
    <property type="entry name" value="alpha/beta hydrolase"/>
    <property type="match status" value="1"/>
</dbReference>
<evidence type="ECO:0000259" key="5">
    <source>
        <dbReference type="Pfam" id="PF07167"/>
    </source>
</evidence>
<reference evidence="6 7" key="1">
    <citation type="journal article" date="2015" name="Int. J. Syst. Evol. Microbiol.">
        <title>Halomonas salicampi sp. nov., a halotolerant and alkalitolerant bacterium isolated from a saltern soil.</title>
        <authorList>
            <person name="Lee J.C."/>
            <person name="Kim Y.S."/>
            <person name="Yun B.S."/>
            <person name="Whang K.S."/>
        </authorList>
    </citation>
    <scope>NUCLEOTIDE SEQUENCE [LARGE SCALE GENOMIC DNA]</scope>
    <source>
        <strain evidence="6 7">BH103</strain>
    </source>
</reference>
<feature type="domain" description="Poly-beta-hydroxybutyrate polymerase N-terminal" evidence="5">
    <location>
        <begin position="106"/>
        <end position="277"/>
    </location>
</feature>
<comment type="subcellular location">
    <subcellularLocation>
        <location evidence="1">Cytoplasm</location>
    </subcellularLocation>
</comment>